<organism evidence="13 14">
    <name type="scientific">Pterulicium gracile</name>
    <dbReference type="NCBI Taxonomy" id="1884261"/>
    <lineage>
        <taxon>Eukaryota</taxon>
        <taxon>Fungi</taxon>
        <taxon>Dikarya</taxon>
        <taxon>Basidiomycota</taxon>
        <taxon>Agaricomycotina</taxon>
        <taxon>Agaricomycetes</taxon>
        <taxon>Agaricomycetidae</taxon>
        <taxon>Agaricales</taxon>
        <taxon>Pleurotineae</taxon>
        <taxon>Pterulaceae</taxon>
        <taxon>Pterulicium</taxon>
    </lineage>
</organism>
<name>A0A5C3QW86_9AGAR</name>
<dbReference type="Proteomes" id="UP000305067">
    <property type="component" value="Unassembled WGS sequence"/>
</dbReference>
<evidence type="ECO:0000256" key="11">
    <source>
        <dbReference type="ARBA" id="ARBA00044247"/>
    </source>
</evidence>
<keyword evidence="8" id="KW-1133">Transmembrane helix</keyword>
<dbReference type="Gene3D" id="1.20.5.260">
    <property type="entry name" value="Cytochrome b-c1 complex subunit 9"/>
    <property type="match status" value="1"/>
</dbReference>
<evidence type="ECO:0000256" key="5">
    <source>
        <dbReference type="ARBA" id="ARBA00022692"/>
    </source>
</evidence>
<evidence type="ECO:0000313" key="14">
    <source>
        <dbReference type="Proteomes" id="UP000305067"/>
    </source>
</evidence>
<evidence type="ECO:0000256" key="9">
    <source>
        <dbReference type="ARBA" id="ARBA00023128"/>
    </source>
</evidence>
<comment type="subunit">
    <text evidence="12">Component of the ubiquinol-cytochrome c oxidoreductase (cytochrome b-c1 complex, complex III, CIII), a multisubunit enzyme composed of 3 respiratory subunits cytochrome b, cytochrome c1 and Rieske protein, 2 core protein subunits, and additional low-molecular weight protein subunits.</text>
</comment>
<evidence type="ECO:0000256" key="6">
    <source>
        <dbReference type="ARBA" id="ARBA00022792"/>
    </source>
</evidence>
<keyword evidence="4 12" id="KW-0679">Respiratory chain</keyword>
<evidence type="ECO:0000256" key="10">
    <source>
        <dbReference type="ARBA" id="ARBA00023136"/>
    </source>
</evidence>
<dbReference type="FunFam" id="1.20.5.260:FF:000001">
    <property type="entry name" value="Cytochrome b-c1 complex subunit 9"/>
    <property type="match status" value="1"/>
</dbReference>
<dbReference type="SUPFAM" id="SSF81514">
    <property type="entry name" value="Subunit X (non-heme 7 kDa protein) of cytochrome bc1 complex (Ubiquinol-cytochrome c reductase)"/>
    <property type="match status" value="1"/>
</dbReference>
<evidence type="ECO:0000256" key="3">
    <source>
        <dbReference type="ARBA" id="ARBA00022448"/>
    </source>
</evidence>
<keyword evidence="6 12" id="KW-0999">Mitochondrion inner membrane</keyword>
<comment type="function">
    <text evidence="12">Component of the ubiquinol-cytochrome c oxidoreductase, a multisubunit transmembrane complex that is part of the mitochondrial electron transport chain which drives oxidative phosphorylation. The complex plays an important role in the uptake of multiple carbon sources present in different host niches.</text>
</comment>
<keyword evidence="7 12" id="KW-0249">Electron transport</keyword>
<keyword evidence="14" id="KW-1185">Reference proteome</keyword>
<dbReference type="OrthoDB" id="44067at2759"/>
<evidence type="ECO:0000256" key="4">
    <source>
        <dbReference type="ARBA" id="ARBA00022660"/>
    </source>
</evidence>
<keyword evidence="9 12" id="KW-0496">Mitochondrion</keyword>
<dbReference type="GO" id="GO:0005743">
    <property type="term" value="C:mitochondrial inner membrane"/>
    <property type="evidence" value="ECO:0007669"/>
    <property type="project" value="UniProtKB-SubCell"/>
</dbReference>
<dbReference type="EMBL" id="ML178816">
    <property type="protein sequence ID" value="TFL05638.1"/>
    <property type="molecule type" value="Genomic_DNA"/>
</dbReference>
<comment type="similarity">
    <text evidence="2 12">Belongs to the UQCR10/QCR9 family.</text>
</comment>
<comment type="subcellular location">
    <subcellularLocation>
        <location evidence="1 12">Mitochondrion inner membrane</location>
        <topology evidence="1 12">Single-pass membrane protein</topology>
    </subcellularLocation>
</comment>
<dbReference type="PANTHER" id="PTHR12980">
    <property type="entry name" value="UBIQUINOL-CYTOCHROME C REDUCTASE COMPLEX, SUBUNIT X"/>
    <property type="match status" value="1"/>
</dbReference>
<evidence type="ECO:0000313" key="13">
    <source>
        <dbReference type="EMBL" id="TFL05638.1"/>
    </source>
</evidence>
<keyword evidence="10" id="KW-0472">Membrane</keyword>
<keyword evidence="3 12" id="KW-0813">Transport</keyword>
<dbReference type="Pfam" id="PF05365">
    <property type="entry name" value="UCR_UQCRX_QCR9"/>
    <property type="match status" value="1"/>
</dbReference>
<evidence type="ECO:0000256" key="1">
    <source>
        <dbReference type="ARBA" id="ARBA00004434"/>
    </source>
</evidence>
<accession>A0A5C3QW86</accession>
<proteinExistence type="inferred from homology"/>
<dbReference type="PANTHER" id="PTHR12980:SF0">
    <property type="entry name" value="CYTOCHROME B-C1 COMPLEX SUBUNIT 9"/>
    <property type="match status" value="1"/>
</dbReference>
<dbReference type="InterPro" id="IPR008027">
    <property type="entry name" value="QCR9"/>
</dbReference>
<evidence type="ECO:0000256" key="8">
    <source>
        <dbReference type="ARBA" id="ARBA00022989"/>
    </source>
</evidence>
<evidence type="ECO:0000256" key="2">
    <source>
        <dbReference type="ARBA" id="ARBA00007856"/>
    </source>
</evidence>
<dbReference type="STRING" id="1884261.A0A5C3QW86"/>
<dbReference type="GO" id="GO:0045275">
    <property type="term" value="C:respiratory chain complex III"/>
    <property type="evidence" value="ECO:0007669"/>
    <property type="project" value="UniProtKB-UniRule"/>
</dbReference>
<dbReference type="GO" id="GO:0006122">
    <property type="term" value="P:mitochondrial electron transport, ubiquinol to cytochrome c"/>
    <property type="evidence" value="ECO:0007669"/>
    <property type="project" value="UniProtKB-UniRule"/>
</dbReference>
<dbReference type="AlphaFoldDB" id="A0A5C3QW86"/>
<gene>
    <name evidence="13" type="ORF">BDV98DRAFT_560379</name>
</gene>
<evidence type="ECO:0000256" key="12">
    <source>
        <dbReference type="RuleBase" id="RU368056"/>
    </source>
</evidence>
<sequence>MAFSTTIYNAVFRRNSVYVSTIFVGAFGFAVGYDKAVTAVWDRWNAGKQWKDIRHKYVTEGGSEDDE</sequence>
<protein>
    <recommendedName>
        <fullName evidence="11 12">Complex III subunit 9</fullName>
    </recommendedName>
</protein>
<reference evidence="13 14" key="1">
    <citation type="journal article" date="2019" name="Nat. Ecol. Evol.">
        <title>Megaphylogeny resolves global patterns of mushroom evolution.</title>
        <authorList>
            <person name="Varga T."/>
            <person name="Krizsan K."/>
            <person name="Foldi C."/>
            <person name="Dima B."/>
            <person name="Sanchez-Garcia M."/>
            <person name="Sanchez-Ramirez S."/>
            <person name="Szollosi G.J."/>
            <person name="Szarkandi J.G."/>
            <person name="Papp V."/>
            <person name="Albert L."/>
            <person name="Andreopoulos W."/>
            <person name="Angelini C."/>
            <person name="Antonin V."/>
            <person name="Barry K.W."/>
            <person name="Bougher N.L."/>
            <person name="Buchanan P."/>
            <person name="Buyck B."/>
            <person name="Bense V."/>
            <person name="Catcheside P."/>
            <person name="Chovatia M."/>
            <person name="Cooper J."/>
            <person name="Damon W."/>
            <person name="Desjardin D."/>
            <person name="Finy P."/>
            <person name="Geml J."/>
            <person name="Haridas S."/>
            <person name="Hughes K."/>
            <person name="Justo A."/>
            <person name="Karasinski D."/>
            <person name="Kautmanova I."/>
            <person name="Kiss B."/>
            <person name="Kocsube S."/>
            <person name="Kotiranta H."/>
            <person name="LaButti K.M."/>
            <person name="Lechner B.E."/>
            <person name="Liimatainen K."/>
            <person name="Lipzen A."/>
            <person name="Lukacs Z."/>
            <person name="Mihaltcheva S."/>
            <person name="Morgado L.N."/>
            <person name="Niskanen T."/>
            <person name="Noordeloos M.E."/>
            <person name="Ohm R.A."/>
            <person name="Ortiz-Santana B."/>
            <person name="Ovrebo C."/>
            <person name="Racz N."/>
            <person name="Riley R."/>
            <person name="Savchenko A."/>
            <person name="Shiryaev A."/>
            <person name="Soop K."/>
            <person name="Spirin V."/>
            <person name="Szebenyi C."/>
            <person name="Tomsovsky M."/>
            <person name="Tulloss R.E."/>
            <person name="Uehling J."/>
            <person name="Grigoriev I.V."/>
            <person name="Vagvolgyi C."/>
            <person name="Papp T."/>
            <person name="Martin F.M."/>
            <person name="Miettinen O."/>
            <person name="Hibbett D.S."/>
            <person name="Nagy L.G."/>
        </authorList>
    </citation>
    <scope>NUCLEOTIDE SEQUENCE [LARGE SCALE GENOMIC DNA]</scope>
    <source>
        <strain evidence="13 14">CBS 309.79</strain>
    </source>
</reference>
<dbReference type="InterPro" id="IPR036656">
    <property type="entry name" value="QCR9_sf"/>
</dbReference>
<evidence type="ECO:0000256" key="7">
    <source>
        <dbReference type="ARBA" id="ARBA00022982"/>
    </source>
</evidence>
<keyword evidence="5" id="KW-0812">Transmembrane</keyword>